<dbReference type="Proteomes" id="UP000886101">
    <property type="component" value="Unassembled WGS sequence"/>
</dbReference>
<accession>A0A7V5U3G9</accession>
<protein>
    <recommendedName>
        <fullName evidence="2">Haloacid dehalogenase-like hydrolase</fullName>
    </recommendedName>
</protein>
<dbReference type="AlphaFoldDB" id="A0A7V5U3G9"/>
<dbReference type="InterPro" id="IPR036412">
    <property type="entry name" value="HAD-like_sf"/>
</dbReference>
<comment type="caution">
    <text evidence="1">The sequence shown here is derived from an EMBL/GenBank/DDBJ whole genome shotgun (WGS) entry which is preliminary data.</text>
</comment>
<evidence type="ECO:0000313" key="1">
    <source>
        <dbReference type="EMBL" id="HHI97996.1"/>
    </source>
</evidence>
<name>A0A7V5U3G9_9BACT</name>
<sequence length="351" mass="38785">MPQLNLDCEGPLTLNDNAFELCAHFIPQGDKLFALVSKYDDYLADIEKRPGYKAGDTLKLVLPFLKAFDVTNRLMKEFSQKTLKLVPKALAFLRFAAKVWPTYIISTSYRPYLEALSAVSGFPLENVFCTEVDLDKVHLSREEIKLLQELAREIATLPMIDWPENAKALSDLPPESQKVILRLDQIFWQIIPETAAGRFLEEVNPIGGPEKARAVSESLERTGLTAEDVLYVGDSITDVEAFSLVRENQGGSVSFNGNRYALRAAEFFALAPQAASLACLAVIFDQGGREGLLKEARAQSFHPCKRLEGELASYAVDFAFGLVADFAFEELVARSVSLRKKVRGAAVGALG</sequence>
<proteinExistence type="predicted"/>
<organism evidence="1">
    <name type="scientific">Thermodesulfatator atlanticus</name>
    <dbReference type="NCBI Taxonomy" id="501497"/>
    <lineage>
        <taxon>Bacteria</taxon>
        <taxon>Pseudomonadati</taxon>
        <taxon>Thermodesulfobacteriota</taxon>
        <taxon>Thermodesulfobacteria</taxon>
        <taxon>Thermodesulfobacteriales</taxon>
        <taxon>Thermodesulfatatoraceae</taxon>
        <taxon>Thermodesulfatator</taxon>
    </lineage>
</organism>
<dbReference type="InterPro" id="IPR023214">
    <property type="entry name" value="HAD_sf"/>
</dbReference>
<reference evidence="1" key="1">
    <citation type="journal article" date="2020" name="mSystems">
        <title>Genome- and Community-Level Interaction Insights into Carbon Utilization and Element Cycling Functions of Hydrothermarchaeota in Hydrothermal Sediment.</title>
        <authorList>
            <person name="Zhou Z."/>
            <person name="Liu Y."/>
            <person name="Xu W."/>
            <person name="Pan J."/>
            <person name="Luo Z.H."/>
            <person name="Li M."/>
        </authorList>
    </citation>
    <scope>NUCLEOTIDE SEQUENCE [LARGE SCALE GENOMIC DNA]</scope>
    <source>
        <strain evidence="1">HyVt-533</strain>
    </source>
</reference>
<evidence type="ECO:0008006" key="2">
    <source>
        <dbReference type="Google" id="ProtNLM"/>
    </source>
</evidence>
<dbReference type="Gene3D" id="1.10.3870.10">
    <property type="entry name" value="AF1437-like domain superfamily"/>
    <property type="match status" value="1"/>
</dbReference>
<dbReference type="EMBL" id="DROK01000271">
    <property type="protein sequence ID" value="HHI97996.1"/>
    <property type="molecule type" value="Genomic_DNA"/>
</dbReference>
<gene>
    <name evidence="1" type="ORF">ENJ96_09125</name>
</gene>
<dbReference type="Gene3D" id="3.40.50.1000">
    <property type="entry name" value="HAD superfamily/HAD-like"/>
    <property type="match status" value="1"/>
</dbReference>
<dbReference type="SUPFAM" id="SSF56784">
    <property type="entry name" value="HAD-like"/>
    <property type="match status" value="1"/>
</dbReference>